<dbReference type="EMBL" id="UOFY01000051">
    <property type="protein sequence ID" value="VAX10473.1"/>
    <property type="molecule type" value="Genomic_DNA"/>
</dbReference>
<dbReference type="Pfam" id="PF00254">
    <property type="entry name" value="FKBP_C"/>
    <property type="match status" value="1"/>
</dbReference>
<comment type="similarity">
    <text evidence="3">Belongs to the FKBP-type PPIase family.</text>
</comment>
<dbReference type="InterPro" id="IPR001179">
    <property type="entry name" value="PPIase_FKBP_dom"/>
</dbReference>
<comment type="subcellular location">
    <subcellularLocation>
        <location evidence="2">Cytoplasm</location>
    </subcellularLocation>
</comment>
<dbReference type="GO" id="GO:0003755">
    <property type="term" value="F:peptidyl-prolyl cis-trans isomerase activity"/>
    <property type="evidence" value="ECO:0007669"/>
    <property type="project" value="UniProtKB-KW"/>
</dbReference>
<evidence type="ECO:0000256" key="8">
    <source>
        <dbReference type="ARBA" id="ARBA00023235"/>
    </source>
</evidence>
<keyword evidence="5" id="KW-0963">Cytoplasm</keyword>
<evidence type="ECO:0000313" key="10">
    <source>
        <dbReference type="EMBL" id="VAX10473.1"/>
    </source>
</evidence>
<proteinExistence type="inferred from homology"/>
<evidence type="ECO:0000256" key="6">
    <source>
        <dbReference type="ARBA" id="ARBA00023110"/>
    </source>
</evidence>
<keyword evidence="8 10" id="KW-0413">Isomerase</keyword>
<sequence length="160" mass="17274">MQIAENRVVTLNYTLKDNEGNVIDSADDGSFAYLHGAANIIPGLEHALLDKAAGDELSITVEPEQGYGERNESMTQVVPRKMFETDDEIAVGMQFHAESPEGQPMSVTVISVSDDEVTIDGNHPLAGTVLNFDVKVLAVREATAEEQEHGHAHGEGGHQH</sequence>
<evidence type="ECO:0000256" key="7">
    <source>
        <dbReference type="ARBA" id="ARBA00023186"/>
    </source>
</evidence>
<dbReference type="SUPFAM" id="SSF54534">
    <property type="entry name" value="FKBP-like"/>
    <property type="match status" value="1"/>
</dbReference>
<evidence type="ECO:0000256" key="3">
    <source>
        <dbReference type="ARBA" id="ARBA00006577"/>
    </source>
</evidence>
<dbReference type="InterPro" id="IPR046357">
    <property type="entry name" value="PPIase_dom_sf"/>
</dbReference>
<dbReference type="EC" id="5.2.1.8" evidence="4"/>
<evidence type="ECO:0000256" key="1">
    <source>
        <dbReference type="ARBA" id="ARBA00000971"/>
    </source>
</evidence>
<dbReference type="PANTHER" id="PTHR47861">
    <property type="entry name" value="FKBP-TYPE PEPTIDYL-PROLYL CIS-TRANS ISOMERASE SLYD"/>
    <property type="match status" value="1"/>
</dbReference>
<dbReference type="GO" id="GO:0005737">
    <property type="term" value="C:cytoplasm"/>
    <property type="evidence" value="ECO:0007669"/>
    <property type="project" value="UniProtKB-SubCell"/>
</dbReference>
<name>A0A3B1BEI0_9ZZZZ</name>
<organism evidence="10">
    <name type="scientific">hydrothermal vent metagenome</name>
    <dbReference type="NCBI Taxonomy" id="652676"/>
    <lineage>
        <taxon>unclassified sequences</taxon>
        <taxon>metagenomes</taxon>
        <taxon>ecological metagenomes</taxon>
    </lineage>
</organism>
<dbReference type="AlphaFoldDB" id="A0A3B1BEI0"/>
<evidence type="ECO:0000256" key="5">
    <source>
        <dbReference type="ARBA" id="ARBA00022490"/>
    </source>
</evidence>
<dbReference type="PROSITE" id="PS50059">
    <property type="entry name" value="FKBP_PPIASE"/>
    <property type="match status" value="1"/>
</dbReference>
<keyword evidence="7" id="KW-0143">Chaperone</keyword>
<evidence type="ECO:0000256" key="4">
    <source>
        <dbReference type="ARBA" id="ARBA00013194"/>
    </source>
</evidence>
<comment type="catalytic activity">
    <reaction evidence="1">
        <text>[protein]-peptidylproline (omega=180) = [protein]-peptidylproline (omega=0)</text>
        <dbReference type="Rhea" id="RHEA:16237"/>
        <dbReference type="Rhea" id="RHEA-COMP:10747"/>
        <dbReference type="Rhea" id="RHEA-COMP:10748"/>
        <dbReference type="ChEBI" id="CHEBI:83833"/>
        <dbReference type="ChEBI" id="CHEBI:83834"/>
        <dbReference type="EC" id="5.2.1.8"/>
    </reaction>
</comment>
<dbReference type="GO" id="GO:0042026">
    <property type="term" value="P:protein refolding"/>
    <property type="evidence" value="ECO:0007669"/>
    <property type="project" value="UniProtKB-ARBA"/>
</dbReference>
<protein>
    <recommendedName>
        <fullName evidence="4">peptidylprolyl isomerase</fullName>
        <ecNumber evidence="4">5.2.1.8</ecNumber>
    </recommendedName>
</protein>
<feature type="domain" description="PPIase FKBP-type" evidence="9">
    <location>
        <begin position="6"/>
        <end position="79"/>
    </location>
</feature>
<dbReference type="Gene3D" id="3.10.50.40">
    <property type="match status" value="1"/>
</dbReference>
<gene>
    <name evidence="10" type="ORF">MNBD_GAMMA25-1393</name>
</gene>
<dbReference type="PANTHER" id="PTHR47861:SF3">
    <property type="entry name" value="FKBP-TYPE PEPTIDYL-PROLYL CIS-TRANS ISOMERASE SLYD"/>
    <property type="match status" value="1"/>
</dbReference>
<keyword evidence="6" id="KW-0697">Rotamase</keyword>
<evidence type="ECO:0000256" key="2">
    <source>
        <dbReference type="ARBA" id="ARBA00004496"/>
    </source>
</evidence>
<reference evidence="10" key="1">
    <citation type="submission" date="2018-06" db="EMBL/GenBank/DDBJ databases">
        <authorList>
            <person name="Zhirakovskaya E."/>
        </authorList>
    </citation>
    <scope>NUCLEOTIDE SEQUENCE</scope>
</reference>
<evidence type="ECO:0000259" key="9">
    <source>
        <dbReference type="PROSITE" id="PS50059"/>
    </source>
</evidence>
<accession>A0A3B1BEI0</accession>